<dbReference type="InterPro" id="IPR027417">
    <property type="entry name" value="P-loop_NTPase"/>
</dbReference>
<dbReference type="Pfam" id="PF13538">
    <property type="entry name" value="UvrD_C_2"/>
    <property type="match status" value="1"/>
</dbReference>
<dbReference type="Pfam" id="PF21185">
    <property type="entry name" value="RecD_N"/>
    <property type="match status" value="1"/>
</dbReference>
<feature type="domain" description="RecBCD enzyme subunit RecD N-terminal" evidence="13">
    <location>
        <begin position="14"/>
        <end position="122"/>
    </location>
</feature>
<dbReference type="InterPro" id="IPR050534">
    <property type="entry name" value="Coronavir_polyprotein_1ab"/>
</dbReference>
<evidence type="ECO:0000259" key="12">
    <source>
        <dbReference type="Pfam" id="PF13538"/>
    </source>
</evidence>
<accession>A0ABX0RLZ3</accession>
<keyword evidence="5 11" id="KW-0347">Helicase</keyword>
<evidence type="ECO:0000256" key="8">
    <source>
        <dbReference type="ARBA" id="ARBA00023125"/>
    </source>
</evidence>
<dbReference type="NCBIfam" id="NF008127">
    <property type="entry name" value="PRK10875.1"/>
    <property type="match status" value="1"/>
</dbReference>
<keyword evidence="10 11" id="KW-0413">Isomerase</keyword>
<proteinExistence type="inferred from homology"/>
<dbReference type="SUPFAM" id="SSF52540">
    <property type="entry name" value="P-loop containing nucleoside triphosphate hydrolases"/>
    <property type="match status" value="2"/>
</dbReference>
<evidence type="ECO:0000256" key="6">
    <source>
        <dbReference type="ARBA" id="ARBA00022839"/>
    </source>
</evidence>
<evidence type="ECO:0000256" key="11">
    <source>
        <dbReference type="HAMAP-Rule" id="MF_01487"/>
    </source>
</evidence>
<dbReference type="InterPro" id="IPR049550">
    <property type="entry name" value="RecD_N"/>
</dbReference>
<comment type="subunit">
    <text evidence="11">Heterotrimer of RecB, RecC and RecD. All subunits contribute to DNA-binding.</text>
</comment>
<feature type="binding site" evidence="11">
    <location>
        <begin position="184"/>
        <end position="191"/>
    </location>
    <ligand>
        <name>ATP</name>
        <dbReference type="ChEBI" id="CHEBI:30616"/>
    </ligand>
</feature>
<keyword evidence="4 11" id="KW-0378">Hydrolase</keyword>
<dbReference type="Gene3D" id="1.10.10.1020">
    <property type="entry name" value="RecBCD complex, subunit RecD, N-terminal domain"/>
    <property type="match status" value="1"/>
</dbReference>
<evidence type="ECO:0000259" key="13">
    <source>
        <dbReference type="Pfam" id="PF21185"/>
    </source>
</evidence>
<evidence type="ECO:0000256" key="7">
    <source>
        <dbReference type="ARBA" id="ARBA00022840"/>
    </source>
</evidence>
<organism evidence="14 15">
    <name type="scientific">Candidatus Pantoea communis</name>
    <dbReference type="NCBI Taxonomy" id="2608354"/>
    <lineage>
        <taxon>Bacteria</taxon>
        <taxon>Pseudomonadati</taxon>
        <taxon>Pseudomonadota</taxon>
        <taxon>Gammaproteobacteria</taxon>
        <taxon>Enterobacterales</taxon>
        <taxon>Erwiniaceae</taxon>
        <taxon>Pantoea</taxon>
    </lineage>
</organism>
<name>A0ABX0RLZ3_9GAMM</name>
<dbReference type="RefSeq" id="WP_166932917.1">
    <property type="nucleotide sequence ID" value="NZ_VWXC01000004.1"/>
</dbReference>
<dbReference type="CDD" id="cd17933">
    <property type="entry name" value="DEXSc_RecD-like"/>
    <property type="match status" value="1"/>
</dbReference>
<evidence type="ECO:0000256" key="9">
    <source>
        <dbReference type="ARBA" id="ARBA00023204"/>
    </source>
</evidence>
<evidence type="ECO:0000256" key="10">
    <source>
        <dbReference type="ARBA" id="ARBA00023235"/>
    </source>
</evidence>
<evidence type="ECO:0000256" key="2">
    <source>
        <dbReference type="ARBA" id="ARBA00022741"/>
    </source>
</evidence>
<comment type="miscellaneous">
    <text evidence="11">In the RecBCD complex, RecB has a slow 3'-5' helicase, an exonuclease activity and loads RecA onto ssDNA, RecD has a fast 5'-3' helicase activity, while RecC stimulates the ATPase and processivity of the RecB helicase and contributes to recognition of the Chi site.</text>
</comment>
<keyword evidence="3 11" id="KW-0227">DNA damage</keyword>
<keyword evidence="1 11" id="KW-0540">Nuclease</keyword>
<dbReference type="PANTHER" id="PTHR43788">
    <property type="entry name" value="DNA2/NAM7 HELICASE FAMILY MEMBER"/>
    <property type="match status" value="1"/>
</dbReference>
<evidence type="ECO:0000313" key="14">
    <source>
        <dbReference type="EMBL" id="NIG18635.1"/>
    </source>
</evidence>
<dbReference type="Proteomes" id="UP001515780">
    <property type="component" value="Unassembled WGS sequence"/>
</dbReference>
<comment type="catalytic activity">
    <reaction evidence="11">
        <text>ATP + H2O = ADP + phosphate + H(+)</text>
        <dbReference type="Rhea" id="RHEA:13065"/>
        <dbReference type="ChEBI" id="CHEBI:15377"/>
        <dbReference type="ChEBI" id="CHEBI:15378"/>
        <dbReference type="ChEBI" id="CHEBI:30616"/>
        <dbReference type="ChEBI" id="CHEBI:43474"/>
        <dbReference type="ChEBI" id="CHEBI:456216"/>
        <dbReference type="EC" id="5.6.2.3"/>
    </reaction>
</comment>
<dbReference type="HAMAP" id="MF_01487">
    <property type="entry name" value="RecD"/>
    <property type="match status" value="1"/>
</dbReference>
<evidence type="ECO:0000256" key="4">
    <source>
        <dbReference type="ARBA" id="ARBA00022801"/>
    </source>
</evidence>
<evidence type="ECO:0000256" key="5">
    <source>
        <dbReference type="ARBA" id="ARBA00022806"/>
    </source>
</evidence>
<dbReference type="InterPro" id="IPR006344">
    <property type="entry name" value="RecD"/>
</dbReference>
<gene>
    <name evidence="11 14" type="primary">recD</name>
    <name evidence="14" type="ORF">F3J37_08030</name>
</gene>
<dbReference type="PANTHER" id="PTHR43788:SF6">
    <property type="entry name" value="DNA HELICASE B"/>
    <property type="match status" value="1"/>
</dbReference>
<keyword evidence="7 11" id="KW-0067">ATP-binding</keyword>
<dbReference type="InterPro" id="IPR041851">
    <property type="entry name" value="RecD_N_sf"/>
</dbReference>
<dbReference type="EMBL" id="VWXC01000004">
    <property type="protein sequence ID" value="NIG18635.1"/>
    <property type="molecule type" value="Genomic_DNA"/>
</dbReference>
<evidence type="ECO:0000256" key="1">
    <source>
        <dbReference type="ARBA" id="ARBA00022722"/>
    </source>
</evidence>
<evidence type="ECO:0000256" key="3">
    <source>
        <dbReference type="ARBA" id="ARBA00022763"/>
    </source>
</evidence>
<keyword evidence="2 11" id="KW-0547">Nucleotide-binding</keyword>
<keyword evidence="9 11" id="KW-0234">DNA repair</keyword>
<protein>
    <recommendedName>
        <fullName evidence="11">RecBCD enzyme subunit RecD</fullName>
        <ecNumber evidence="11">5.6.2.3</ecNumber>
    </recommendedName>
    <alternativeName>
        <fullName evidence="11">DNA 5'-3' helicase subunit RecD</fullName>
    </alternativeName>
    <alternativeName>
        <fullName evidence="11">Exonuclease V subunit RecD</fullName>
        <shortName evidence="11">ExoV subunit RecD</shortName>
    </alternativeName>
    <alternativeName>
        <fullName evidence="11">Helicase/nuclease RecBCD subunit RecD</fullName>
    </alternativeName>
</protein>
<dbReference type="NCBIfam" id="TIGR01447">
    <property type="entry name" value="recD"/>
    <property type="match status" value="1"/>
</dbReference>
<sequence length="623" mass="67578">MSGITALLQQAVELRLLRSLDVQFALLLADDTQPARLLAAACLSAEAGEGHVCLPLSQLSREGLFNGRHSELAQAIWLAAGEPQDWTQVMAGWPALINSNSNSNSNSSEQAAPIVLSDGRLYLHRLWHNEGQVAHFFQAQSATQQFASETVRDVLDNLFGTEPDDWQKIAAAVALTQKTAVISGGPGTGKTTTVAKLLAALIRLSQGALRIQLAAPTGKAAARLTESLGKALQKLPVSDTERQRFPAEATTLHRLLGAQPETQRLRYHAGNLLHLDVLVVDEASMVDLGMMANLIAALPPQARVIFLGDRDQLASVEAGAVLGDICRCAEAGYSVARAAQLSALTGCQVEGHDDDSAPAVRDAICLLRKSYRFDANSGIGKLAAAVNAGEPKAVEAAFNAGFSDISRQPLNDGEAYQAMLNDIAEGYRPFLRLVSQRAQPAEILHAFGRYQLLCALREGPFGVQGLNQRIEQKLMQMQLIRRPLGGSRWYQGRPVMVTRNDSALGLFNGDIGITLFDDEGLLKVFFPLPDGSIKAVQPSRLPAHDTAWSMTVHKSQGSEFDHTALVMPAQFLPVLTRELIYTAITRARKQLTLYSDEGVFRRAVQLRTQRRSGLLDRLSGESF</sequence>
<dbReference type="Gene3D" id="3.40.50.300">
    <property type="entry name" value="P-loop containing nucleotide triphosphate hydrolases"/>
    <property type="match status" value="3"/>
</dbReference>
<keyword evidence="15" id="KW-1185">Reference proteome</keyword>
<keyword evidence="8 11" id="KW-0238">DNA-binding</keyword>
<comment type="caution">
    <text evidence="14">The sequence shown here is derived from an EMBL/GenBank/DDBJ whole genome shotgun (WGS) entry which is preliminary data.</text>
</comment>
<comment type="similarity">
    <text evidence="11">Belongs to the RecD family.</text>
</comment>
<evidence type="ECO:0000313" key="15">
    <source>
        <dbReference type="Proteomes" id="UP001515780"/>
    </source>
</evidence>
<comment type="function">
    <text evidence="11">A helicase/nuclease that prepares dsDNA breaks (DSB) for recombinational DNA repair. Binds to DSBs and unwinds DNA via a highly rapid and processive ATP-dependent bidirectional helicase activity. Unwinds dsDNA until it encounters a Chi (crossover hotspot instigator) sequence from the 3' direction. Cuts ssDNA a few nucleotides 3' to the Chi site. The properties and activities of the enzyme are changed at Chi. The Chi-altered holoenzyme produces a long 3'-ssDNA overhang and facilitates RecA-binding to the ssDNA for homologous DNA recombination and repair. Holoenzyme degrades any linearized DNA that is unable to undergo homologous recombination. In the holoenzyme this subunit has ssDNA-dependent ATPase and 5'-3' helicase activity. When added to pre-assembled RecBC greatly stimulates nuclease activity and augments holoenzyme processivity. Negatively regulates the RecA-loading ability of RecBCD.</text>
</comment>
<keyword evidence="6 11" id="KW-0269">Exonuclease</keyword>
<feature type="domain" description="UvrD-like helicase C-terminal" evidence="12">
    <location>
        <begin position="547"/>
        <end position="594"/>
    </location>
</feature>
<dbReference type="InterPro" id="IPR027785">
    <property type="entry name" value="UvrD-like_helicase_C"/>
</dbReference>
<dbReference type="CDD" id="cd18809">
    <property type="entry name" value="SF1_C_RecD"/>
    <property type="match status" value="1"/>
</dbReference>
<dbReference type="EC" id="5.6.2.3" evidence="11"/>
<dbReference type="Pfam" id="PF13245">
    <property type="entry name" value="AAA_19"/>
    <property type="match status" value="1"/>
</dbReference>
<reference evidence="14 15" key="1">
    <citation type="journal article" date="2019" name="bioRxiv">
        <title>Bacteria contribute to plant secondary compound degradation in a generalist herbivore system.</title>
        <authorList>
            <person name="Francoeur C.B."/>
            <person name="Khadempour L."/>
            <person name="Moreira-Soto R.D."/>
            <person name="Gotting K."/>
            <person name="Book A.J."/>
            <person name="Pinto-Tomas A.A."/>
            <person name="Keefover-Ring K."/>
            <person name="Currie C.R."/>
        </authorList>
    </citation>
    <scope>NUCLEOTIDE SEQUENCE [LARGE SCALE GENOMIC DNA]</scope>
    <source>
        <strain evidence="14">Al-1710</strain>
    </source>
</reference>